<evidence type="ECO:0000256" key="4">
    <source>
        <dbReference type="ARBA" id="ARBA00048391"/>
    </source>
</evidence>
<dbReference type="NCBIfam" id="TIGR00536">
    <property type="entry name" value="hemK_fam"/>
    <property type="match status" value="1"/>
</dbReference>
<comment type="caution">
    <text evidence="8">The sequence shown here is derived from an EMBL/GenBank/DDBJ whole genome shotgun (WGS) entry which is preliminary data.</text>
</comment>
<comment type="similarity">
    <text evidence="5">Belongs to the protein N5-glutamine methyltransferase family. PrmC subfamily.</text>
</comment>
<evidence type="ECO:0000256" key="1">
    <source>
        <dbReference type="ARBA" id="ARBA00022603"/>
    </source>
</evidence>
<dbReference type="EMBL" id="SGXA01000004">
    <property type="protein sequence ID" value="RZS67086.1"/>
    <property type="molecule type" value="Genomic_DNA"/>
</dbReference>
<dbReference type="OrthoDB" id="9800643at2"/>
<dbReference type="InterPro" id="IPR004556">
    <property type="entry name" value="HemK-like"/>
</dbReference>
<evidence type="ECO:0000259" key="7">
    <source>
        <dbReference type="Pfam" id="PF17827"/>
    </source>
</evidence>
<dbReference type="PANTHER" id="PTHR18895:SF74">
    <property type="entry name" value="MTRF1L RELEASE FACTOR GLUTAMINE METHYLTRANSFERASE"/>
    <property type="match status" value="1"/>
</dbReference>
<feature type="domain" description="Release factor glutamine methyltransferase N-terminal" evidence="7">
    <location>
        <begin position="6"/>
        <end position="76"/>
    </location>
</feature>
<keyword evidence="1 5" id="KW-0489">Methyltransferase</keyword>
<accession>A0A4Q7MFX2</accession>
<evidence type="ECO:0000256" key="3">
    <source>
        <dbReference type="ARBA" id="ARBA00022691"/>
    </source>
</evidence>
<dbReference type="CDD" id="cd02440">
    <property type="entry name" value="AdoMet_MTases"/>
    <property type="match status" value="1"/>
</dbReference>
<organism evidence="8 9">
    <name type="scientific">Pseudobacter ginsenosidimutans</name>
    <dbReference type="NCBI Taxonomy" id="661488"/>
    <lineage>
        <taxon>Bacteria</taxon>
        <taxon>Pseudomonadati</taxon>
        <taxon>Bacteroidota</taxon>
        <taxon>Chitinophagia</taxon>
        <taxon>Chitinophagales</taxon>
        <taxon>Chitinophagaceae</taxon>
        <taxon>Pseudobacter</taxon>
    </lineage>
</organism>
<dbReference type="InterPro" id="IPR019874">
    <property type="entry name" value="RF_methyltr_PrmC"/>
</dbReference>
<name>A0A4Q7MFX2_9BACT</name>
<sequence>MTIQDARAYLQLQLAAVYENREAANIADWVLESLTGLSRSARLVRQQEHLTTDQKALFDQHLPDLLRHRPVQYVLGESWFHGLRFHVNENVLIPRPETEELVDWIINEHQHQQLLRILDIGTGSGCIPIALKKALPQATVYSCDVSAGALEVARKNAADLEAEIHFIQQNILDDSLWEQLPEVDLIVSNPPYIPEHNKESMHANVLEHEPHLALFVSNNDPLTFYRAIAELSGKKLKEDGDVYAEIHEDLGAATLALFQEKGFGRVTLRRDMQEKDRMIKAAGLTSR</sequence>
<dbReference type="Proteomes" id="UP000293874">
    <property type="component" value="Unassembled WGS sequence"/>
</dbReference>
<feature type="domain" description="Methyltransferase small" evidence="6">
    <location>
        <begin position="114"/>
        <end position="198"/>
    </location>
</feature>
<protein>
    <recommendedName>
        <fullName evidence="5">Release factor glutamine methyltransferase</fullName>
        <shortName evidence="5">RF MTase</shortName>
        <ecNumber evidence="5">2.1.1.297</ecNumber>
    </recommendedName>
    <alternativeName>
        <fullName evidence="5">N5-glutamine methyltransferase PrmC</fullName>
    </alternativeName>
    <alternativeName>
        <fullName evidence="5">Protein-(glutamine-N5) MTase PrmC</fullName>
    </alternativeName>
    <alternativeName>
        <fullName evidence="5">Protein-glutamine N-methyltransferase PrmC</fullName>
    </alternativeName>
</protein>
<dbReference type="InterPro" id="IPR007848">
    <property type="entry name" value="Small_mtfrase_dom"/>
</dbReference>
<dbReference type="InterPro" id="IPR002052">
    <property type="entry name" value="DNA_methylase_N6_adenine_CS"/>
</dbReference>
<keyword evidence="3 5" id="KW-0949">S-adenosyl-L-methionine</keyword>
<gene>
    <name evidence="5" type="primary">prmC</name>
    <name evidence="8" type="ORF">EV199_5471</name>
</gene>
<dbReference type="PROSITE" id="PS00092">
    <property type="entry name" value="N6_MTASE"/>
    <property type="match status" value="1"/>
</dbReference>
<dbReference type="InterPro" id="IPR040758">
    <property type="entry name" value="PrmC_N"/>
</dbReference>
<dbReference type="EC" id="2.1.1.297" evidence="5"/>
<evidence type="ECO:0000313" key="8">
    <source>
        <dbReference type="EMBL" id="RZS67086.1"/>
    </source>
</evidence>
<feature type="binding site" evidence="5">
    <location>
        <begin position="189"/>
        <end position="192"/>
    </location>
    <ligand>
        <name>substrate</name>
    </ligand>
</feature>
<dbReference type="Gene3D" id="1.10.8.10">
    <property type="entry name" value="DNA helicase RuvA subunit, C-terminal domain"/>
    <property type="match status" value="1"/>
</dbReference>
<dbReference type="Pfam" id="PF05175">
    <property type="entry name" value="MTS"/>
    <property type="match status" value="1"/>
</dbReference>
<dbReference type="AlphaFoldDB" id="A0A4Q7MFX2"/>
<dbReference type="Pfam" id="PF17827">
    <property type="entry name" value="PrmC_N"/>
    <property type="match status" value="1"/>
</dbReference>
<comment type="catalytic activity">
    <reaction evidence="4 5">
        <text>L-glutaminyl-[peptide chain release factor] + S-adenosyl-L-methionine = N(5)-methyl-L-glutaminyl-[peptide chain release factor] + S-adenosyl-L-homocysteine + H(+)</text>
        <dbReference type="Rhea" id="RHEA:42896"/>
        <dbReference type="Rhea" id="RHEA-COMP:10271"/>
        <dbReference type="Rhea" id="RHEA-COMP:10272"/>
        <dbReference type="ChEBI" id="CHEBI:15378"/>
        <dbReference type="ChEBI" id="CHEBI:30011"/>
        <dbReference type="ChEBI" id="CHEBI:57856"/>
        <dbReference type="ChEBI" id="CHEBI:59789"/>
        <dbReference type="ChEBI" id="CHEBI:61891"/>
        <dbReference type="EC" id="2.1.1.297"/>
    </reaction>
</comment>
<feature type="binding site" evidence="5">
    <location>
        <position position="144"/>
    </location>
    <ligand>
        <name>S-adenosyl-L-methionine</name>
        <dbReference type="ChEBI" id="CHEBI:59789"/>
    </ligand>
</feature>
<dbReference type="InterPro" id="IPR050320">
    <property type="entry name" value="N5-glutamine_MTase"/>
</dbReference>
<keyword evidence="9" id="KW-1185">Reference proteome</keyword>
<evidence type="ECO:0000256" key="5">
    <source>
        <dbReference type="HAMAP-Rule" id="MF_02126"/>
    </source>
</evidence>
<dbReference type="PANTHER" id="PTHR18895">
    <property type="entry name" value="HEMK METHYLTRANSFERASE"/>
    <property type="match status" value="1"/>
</dbReference>
<dbReference type="GO" id="GO:0102559">
    <property type="term" value="F:peptide chain release factor N(5)-glutamine methyltransferase activity"/>
    <property type="evidence" value="ECO:0007669"/>
    <property type="project" value="UniProtKB-EC"/>
</dbReference>
<dbReference type="SUPFAM" id="SSF53335">
    <property type="entry name" value="S-adenosyl-L-methionine-dependent methyltransferases"/>
    <property type="match status" value="1"/>
</dbReference>
<proteinExistence type="inferred from homology"/>
<feature type="binding site" evidence="5">
    <location>
        <position position="189"/>
    </location>
    <ligand>
        <name>S-adenosyl-L-methionine</name>
        <dbReference type="ChEBI" id="CHEBI:59789"/>
    </ligand>
</feature>
<dbReference type="GO" id="GO:0032259">
    <property type="term" value="P:methylation"/>
    <property type="evidence" value="ECO:0007669"/>
    <property type="project" value="UniProtKB-KW"/>
</dbReference>
<keyword evidence="2 5" id="KW-0808">Transferase</keyword>
<dbReference type="NCBIfam" id="TIGR03534">
    <property type="entry name" value="RF_mod_PrmC"/>
    <property type="match status" value="1"/>
</dbReference>
<dbReference type="Gene3D" id="3.40.50.150">
    <property type="entry name" value="Vaccinia Virus protein VP39"/>
    <property type="match status" value="1"/>
</dbReference>
<dbReference type="HAMAP" id="MF_02126">
    <property type="entry name" value="RF_methyltr_PrmC"/>
    <property type="match status" value="1"/>
</dbReference>
<dbReference type="InterPro" id="IPR029063">
    <property type="entry name" value="SAM-dependent_MTases_sf"/>
</dbReference>
<comment type="function">
    <text evidence="5">Methylates the class 1 translation termination release factors RF1/PrfA and RF2/PrfB on the glutamine residue of the universally conserved GGQ motif.</text>
</comment>
<feature type="binding site" evidence="5">
    <location>
        <begin position="121"/>
        <end position="125"/>
    </location>
    <ligand>
        <name>S-adenosyl-L-methionine</name>
        <dbReference type="ChEBI" id="CHEBI:59789"/>
    </ligand>
</feature>
<evidence type="ECO:0000256" key="2">
    <source>
        <dbReference type="ARBA" id="ARBA00022679"/>
    </source>
</evidence>
<comment type="caution">
    <text evidence="5">Lacks conserved residue(s) required for the propagation of feature annotation.</text>
</comment>
<dbReference type="RefSeq" id="WP_130543965.1">
    <property type="nucleotide sequence ID" value="NZ_CP042431.1"/>
</dbReference>
<reference evidence="8 9" key="1">
    <citation type="submission" date="2019-02" db="EMBL/GenBank/DDBJ databases">
        <title>Genomic Encyclopedia of Type Strains, Phase IV (KMG-IV): sequencing the most valuable type-strain genomes for metagenomic binning, comparative biology and taxonomic classification.</title>
        <authorList>
            <person name="Goeker M."/>
        </authorList>
    </citation>
    <scope>NUCLEOTIDE SEQUENCE [LARGE SCALE GENOMIC DNA]</scope>
    <source>
        <strain evidence="8 9">DSM 18116</strain>
    </source>
</reference>
<dbReference type="GO" id="GO:0003676">
    <property type="term" value="F:nucleic acid binding"/>
    <property type="evidence" value="ECO:0007669"/>
    <property type="project" value="InterPro"/>
</dbReference>
<evidence type="ECO:0000313" key="9">
    <source>
        <dbReference type="Proteomes" id="UP000293874"/>
    </source>
</evidence>
<evidence type="ECO:0000259" key="6">
    <source>
        <dbReference type="Pfam" id="PF05175"/>
    </source>
</evidence>